<accession>A0A133UEQ0</accession>
<evidence type="ECO:0000313" key="2">
    <source>
        <dbReference type="Proteomes" id="UP000070284"/>
    </source>
</evidence>
<evidence type="ECO:0000313" key="1">
    <source>
        <dbReference type="EMBL" id="KXA92717.1"/>
    </source>
</evidence>
<dbReference type="EMBL" id="LHXO01000141">
    <property type="protein sequence ID" value="KXA92717.1"/>
    <property type="molecule type" value="Genomic_DNA"/>
</dbReference>
<keyword evidence="2" id="KW-1185">Reference proteome</keyword>
<dbReference type="AlphaFoldDB" id="A0A133UEQ0"/>
<comment type="caution">
    <text evidence="1">The sequence shown here is derived from an EMBL/GenBank/DDBJ whole genome shotgun (WGS) entry which is preliminary data.</text>
</comment>
<organism evidence="1 2">
    <name type="scientific">candidate division MSBL1 archaeon SCGC-AAA259E19</name>
    <dbReference type="NCBI Taxonomy" id="1698264"/>
    <lineage>
        <taxon>Archaea</taxon>
        <taxon>Methanobacteriati</taxon>
        <taxon>Methanobacteriota</taxon>
        <taxon>candidate division MSBL1</taxon>
    </lineage>
</organism>
<reference evidence="1 2" key="1">
    <citation type="journal article" date="2016" name="Sci. Rep.">
        <title>Metabolic traits of an uncultured archaeal lineage -MSBL1- from brine pools of the Red Sea.</title>
        <authorList>
            <person name="Mwirichia R."/>
            <person name="Alam I."/>
            <person name="Rashid M."/>
            <person name="Vinu M."/>
            <person name="Ba-Alawi W."/>
            <person name="Anthony Kamau A."/>
            <person name="Kamanda Ngugi D."/>
            <person name="Goker M."/>
            <person name="Klenk H.P."/>
            <person name="Bajic V."/>
            <person name="Stingl U."/>
        </authorList>
    </citation>
    <scope>NUCLEOTIDE SEQUENCE [LARGE SCALE GENOMIC DNA]</scope>
    <source>
        <strain evidence="1">SCGC-AAA259E19</strain>
    </source>
</reference>
<proteinExistence type="predicted"/>
<gene>
    <name evidence="1" type="ORF">AKJ65_07155</name>
</gene>
<sequence length="85" mass="9092">MNSSSSPRALFSSTSYNLLKITSGEGLDRLSAEVPSIPIFIIDCARSKEPYTELGAGSKNPAKVLIAPLQVFATVLDFPCKENTS</sequence>
<name>A0A133UEQ0_9EURY</name>
<protein>
    <submittedName>
        <fullName evidence="1">Uncharacterized protein</fullName>
    </submittedName>
</protein>
<dbReference type="Proteomes" id="UP000070284">
    <property type="component" value="Unassembled WGS sequence"/>
</dbReference>